<dbReference type="EMBL" id="JABTTE010000008">
    <property type="protein sequence ID" value="NSL51633.1"/>
    <property type="molecule type" value="Genomic_DNA"/>
</dbReference>
<keyword evidence="5" id="KW-0732">Signal</keyword>
<feature type="signal peptide" evidence="5">
    <location>
        <begin position="1"/>
        <end position="23"/>
    </location>
</feature>
<name>A0A8J8GFU0_9BACI</name>
<evidence type="ECO:0000256" key="5">
    <source>
        <dbReference type="SAM" id="SignalP"/>
    </source>
</evidence>
<evidence type="ECO:0000313" key="8">
    <source>
        <dbReference type="Proteomes" id="UP000625804"/>
    </source>
</evidence>
<keyword evidence="8" id="KW-1185">Reference proteome</keyword>
<organism evidence="7 8">
    <name type="scientific">Calidifontibacillus erzurumensis</name>
    <dbReference type="NCBI Taxonomy" id="2741433"/>
    <lineage>
        <taxon>Bacteria</taxon>
        <taxon>Bacillati</taxon>
        <taxon>Bacillota</taxon>
        <taxon>Bacilli</taxon>
        <taxon>Bacillales</taxon>
        <taxon>Bacillaceae</taxon>
        <taxon>Calidifontibacillus/Schinkia group</taxon>
        <taxon>Calidifontibacillus</taxon>
    </lineage>
</organism>
<dbReference type="InterPro" id="IPR051550">
    <property type="entry name" value="SCF-Subunits/Alg-Epimerases"/>
</dbReference>
<dbReference type="RefSeq" id="WP_173730841.1">
    <property type="nucleotide sequence ID" value="NZ_JABTTE010000008.1"/>
</dbReference>
<sequence length="439" mass="49426">MRKFLYFFIISFALFSANGITFAETTLQHLIDQTPENGVLKLEGKTYEGNIVISSPITIIGTEKTIIKGEGKGNVITVNASNVTLKNLTVTNSGKDRNSGEEYAAIKLMEGGNTVENIKITDCFHGVYLSQAHNNKIQNVTVIGMKNGEIGGQGNGLHLYYSNKNELINNYVEGTRDGIYFDYSNENIAKGNNIKHTRYGLHYMYSHHNEFYDNVFSYNIGGAAIMESQGTILENNQFTLNQGTRSYGLLMQSSDDTVIKNNFFFQNQRGIFFDQSQNSIVKDNEFLQNQIGIEIWSSSAGQIFSGNKFTNNIAAVLTLGGKDKNQWFEHERGNDWGNTIPVLDLDQNGIGDDPVEYRSSLYQLVEENELAYLFLKSPAIKIYEKMNEVLNKKQVMVTDPYPVVHKDRPSGMNVSYLSFALLLSAGCLVYWKIIRRRAQ</sequence>
<dbReference type="NCBIfam" id="TIGR03804">
    <property type="entry name" value="para_beta_helix"/>
    <property type="match status" value="2"/>
</dbReference>
<proteinExistence type="predicted"/>
<accession>A0A8J8GFU0</accession>
<feature type="domain" description="Periplasmic copper-binding protein NosD beta helix" evidence="6">
    <location>
        <begin position="153"/>
        <end position="337"/>
    </location>
</feature>
<keyword evidence="4" id="KW-1133">Transmembrane helix</keyword>
<dbReference type="PANTHER" id="PTHR22990">
    <property type="entry name" value="F-BOX ONLY PROTEIN"/>
    <property type="match status" value="1"/>
</dbReference>
<dbReference type="Gene3D" id="2.160.20.10">
    <property type="entry name" value="Single-stranded right-handed beta-helix, Pectin lyase-like"/>
    <property type="match status" value="2"/>
</dbReference>
<evidence type="ECO:0000256" key="1">
    <source>
        <dbReference type="ARBA" id="ARBA00004906"/>
    </source>
</evidence>
<dbReference type="InterPro" id="IPR026464">
    <property type="entry name" value="NosD_copper_fam"/>
</dbReference>
<reference evidence="7" key="1">
    <citation type="submission" date="2020-06" db="EMBL/GenBank/DDBJ databases">
        <title>A novel thermopfilic bacterium from Erzurum, Turkey.</title>
        <authorList>
            <person name="Adiguzel A."/>
            <person name="Ay H."/>
            <person name="Baltaci M.O."/>
        </authorList>
    </citation>
    <scope>NUCLEOTIDE SEQUENCE</scope>
    <source>
        <strain evidence="7">P2</strain>
    </source>
</reference>
<dbReference type="InterPro" id="IPR011050">
    <property type="entry name" value="Pectin_lyase_fold/virulence"/>
</dbReference>
<comment type="pathway">
    <text evidence="1">Protein modification; protein ubiquitination.</text>
</comment>
<dbReference type="Pfam" id="PF05048">
    <property type="entry name" value="NosD"/>
    <property type="match status" value="1"/>
</dbReference>
<protein>
    <submittedName>
        <fullName evidence="7">Nitrous oxide reductase family maturation protein NosD</fullName>
    </submittedName>
</protein>
<dbReference type="AlphaFoldDB" id="A0A8J8GFU0"/>
<dbReference type="SUPFAM" id="SSF51126">
    <property type="entry name" value="Pectin lyase-like"/>
    <property type="match status" value="1"/>
</dbReference>
<gene>
    <name evidence="7" type="primary">nosD</name>
    <name evidence="7" type="ORF">HR057_07605</name>
</gene>
<keyword evidence="2" id="KW-0677">Repeat</keyword>
<feature type="chain" id="PRO_5035264980" evidence="5">
    <location>
        <begin position="24"/>
        <end position="439"/>
    </location>
</feature>
<evidence type="ECO:0000256" key="3">
    <source>
        <dbReference type="ARBA" id="ARBA00022786"/>
    </source>
</evidence>
<dbReference type="Proteomes" id="UP000625804">
    <property type="component" value="Unassembled WGS sequence"/>
</dbReference>
<dbReference type="SMART" id="SM00710">
    <property type="entry name" value="PbH1"/>
    <property type="match status" value="9"/>
</dbReference>
<feature type="transmembrane region" description="Helical" evidence="4">
    <location>
        <begin position="414"/>
        <end position="433"/>
    </location>
</feature>
<evidence type="ECO:0000259" key="6">
    <source>
        <dbReference type="Pfam" id="PF05048"/>
    </source>
</evidence>
<keyword evidence="3" id="KW-0833">Ubl conjugation pathway</keyword>
<comment type="caution">
    <text evidence="7">The sequence shown here is derived from an EMBL/GenBank/DDBJ whole genome shotgun (WGS) entry which is preliminary data.</text>
</comment>
<evidence type="ECO:0000256" key="2">
    <source>
        <dbReference type="ARBA" id="ARBA00022737"/>
    </source>
</evidence>
<dbReference type="InterPro" id="IPR006626">
    <property type="entry name" value="PbH1"/>
</dbReference>
<dbReference type="InterPro" id="IPR007742">
    <property type="entry name" value="NosD_dom"/>
</dbReference>
<dbReference type="InterPro" id="IPR012334">
    <property type="entry name" value="Pectin_lyas_fold"/>
</dbReference>
<dbReference type="NCBIfam" id="TIGR04247">
    <property type="entry name" value="NosD_copper_fam"/>
    <property type="match status" value="1"/>
</dbReference>
<evidence type="ECO:0000256" key="4">
    <source>
        <dbReference type="SAM" id="Phobius"/>
    </source>
</evidence>
<keyword evidence="4" id="KW-0812">Transmembrane</keyword>
<dbReference type="InterPro" id="IPR022441">
    <property type="entry name" value="Para_beta_helix_rpt-2"/>
</dbReference>
<evidence type="ECO:0000313" key="7">
    <source>
        <dbReference type="EMBL" id="NSL51633.1"/>
    </source>
</evidence>
<dbReference type="PANTHER" id="PTHR22990:SF15">
    <property type="entry name" value="F-BOX ONLY PROTEIN 10"/>
    <property type="match status" value="1"/>
</dbReference>
<keyword evidence="4" id="KW-0472">Membrane</keyword>